<sequence length="392" mass="44583">MKNKVQPDQSYPVPATVGGPSNPLRDIAHRGTRPPVVSIFNNPSTEGATVRTSQNDFVDGTERNSDRSAISASLSVSLDVKCWTVGKHVQGGEKSLSVAITDEFYAFDGNTYNIQSRKIDLVLAFQGQTIFFLALYSSHHESKTLLRNHRSQPNIVLSRNGKKRTIRMRPVSRIQCRNKKATNLTMKLQIKRSTVTLVAGLFRMRVARLLLCYVLLEDYSTNLGGAAITSDAARQDASATNPTLPGYIFKDKLRILIFALQKQKSLFPNLVRKLILGEFLDTDPYCHRSTQTCLMDIRIRIRNWTLYLEKPVTSVKIRQRSWQMRRNRNRQEKCVFQREFRNHQESRVPGALQSKTMSLINRHVDETFTLSHFIPEIFSIVVCVATILNGDK</sequence>
<gene>
    <name evidence="2" type="ORF">WN51_05038</name>
</gene>
<protein>
    <submittedName>
        <fullName evidence="2">Uncharacterized protein</fullName>
    </submittedName>
</protein>
<dbReference type="Proteomes" id="UP000053105">
    <property type="component" value="Unassembled WGS sequence"/>
</dbReference>
<evidence type="ECO:0000313" key="3">
    <source>
        <dbReference type="Proteomes" id="UP000053105"/>
    </source>
</evidence>
<name>A0A0M8ZUA5_9HYME</name>
<evidence type="ECO:0000313" key="2">
    <source>
        <dbReference type="EMBL" id="KOX69753.1"/>
    </source>
</evidence>
<feature type="region of interest" description="Disordered" evidence="1">
    <location>
        <begin position="1"/>
        <end position="26"/>
    </location>
</feature>
<accession>A0A0M8ZUA5</accession>
<evidence type="ECO:0000256" key="1">
    <source>
        <dbReference type="SAM" id="MobiDB-lite"/>
    </source>
</evidence>
<dbReference type="AlphaFoldDB" id="A0A0M8ZUA5"/>
<dbReference type="EMBL" id="KQ435883">
    <property type="protein sequence ID" value="KOX69753.1"/>
    <property type="molecule type" value="Genomic_DNA"/>
</dbReference>
<proteinExistence type="predicted"/>
<keyword evidence="3" id="KW-1185">Reference proteome</keyword>
<organism evidence="2 3">
    <name type="scientific">Melipona quadrifasciata</name>
    <dbReference type="NCBI Taxonomy" id="166423"/>
    <lineage>
        <taxon>Eukaryota</taxon>
        <taxon>Metazoa</taxon>
        <taxon>Ecdysozoa</taxon>
        <taxon>Arthropoda</taxon>
        <taxon>Hexapoda</taxon>
        <taxon>Insecta</taxon>
        <taxon>Pterygota</taxon>
        <taxon>Neoptera</taxon>
        <taxon>Endopterygota</taxon>
        <taxon>Hymenoptera</taxon>
        <taxon>Apocrita</taxon>
        <taxon>Aculeata</taxon>
        <taxon>Apoidea</taxon>
        <taxon>Anthophila</taxon>
        <taxon>Apidae</taxon>
        <taxon>Melipona</taxon>
    </lineage>
</organism>
<reference evidence="2 3" key="1">
    <citation type="submission" date="2015-07" db="EMBL/GenBank/DDBJ databases">
        <title>The genome of Melipona quadrifasciata.</title>
        <authorList>
            <person name="Pan H."/>
            <person name="Kapheim K."/>
        </authorList>
    </citation>
    <scope>NUCLEOTIDE SEQUENCE [LARGE SCALE GENOMIC DNA]</scope>
    <source>
        <strain evidence="2">0111107301</strain>
        <tissue evidence="2">Whole body</tissue>
    </source>
</reference>